<reference evidence="2" key="1">
    <citation type="submission" date="2020-06" db="EMBL/GenBank/DDBJ databases">
        <authorList>
            <person name="Li T."/>
            <person name="Hu X."/>
            <person name="Zhang T."/>
            <person name="Song X."/>
            <person name="Zhang H."/>
            <person name="Dai N."/>
            <person name="Sheng W."/>
            <person name="Hou X."/>
            <person name="Wei L."/>
        </authorList>
    </citation>
    <scope>NUCLEOTIDE SEQUENCE</scope>
    <source>
        <strain evidence="2">G02</strain>
        <tissue evidence="2">Leaf</tissue>
    </source>
</reference>
<feature type="compositionally biased region" description="Basic residues" evidence="1">
    <location>
        <begin position="103"/>
        <end position="113"/>
    </location>
</feature>
<evidence type="ECO:0008006" key="3">
    <source>
        <dbReference type="Google" id="ProtNLM"/>
    </source>
</evidence>
<evidence type="ECO:0000256" key="1">
    <source>
        <dbReference type="SAM" id="MobiDB-lite"/>
    </source>
</evidence>
<name>A0AAW2TUP5_SESRA</name>
<gene>
    <name evidence="2" type="ORF">Sradi_1753900</name>
</gene>
<organism evidence="2">
    <name type="scientific">Sesamum radiatum</name>
    <name type="common">Black benniseed</name>
    <dbReference type="NCBI Taxonomy" id="300843"/>
    <lineage>
        <taxon>Eukaryota</taxon>
        <taxon>Viridiplantae</taxon>
        <taxon>Streptophyta</taxon>
        <taxon>Embryophyta</taxon>
        <taxon>Tracheophyta</taxon>
        <taxon>Spermatophyta</taxon>
        <taxon>Magnoliopsida</taxon>
        <taxon>eudicotyledons</taxon>
        <taxon>Gunneridae</taxon>
        <taxon>Pentapetalae</taxon>
        <taxon>asterids</taxon>
        <taxon>lamiids</taxon>
        <taxon>Lamiales</taxon>
        <taxon>Pedaliaceae</taxon>
        <taxon>Sesamum</taxon>
    </lineage>
</organism>
<proteinExistence type="predicted"/>
<accession>A0AAW2TUP5</accession>
<evidence type="ECO:0000313" key="2">
    <source>
        <dbReference type="EMBL" id="KAL0408195.1"/>
    </source>
</evidence>
<dbReference type="EMBL" id="JACGWJ010000007">
    <property type="protein sequence ID" value="KAL0408195.1"/>
    <property type="molecule type" value="Genomic_DNA"/>
</dbReference>
<feature type="region of interest" description="Disordered" evidence="1">
    <location>
        <begin position="76"/>
        <end position="113"/>
    </location>
</feature>
<comment type="caution">
    <text evidence="2">The sequence shown here is derived from an EMBL/GenBank/DDBJ whole genome shotgun (WGS) entry which is preliminary data.</text>
</comment>
<reference evidence="2" key="2">
    <citation type="journal article" date="2024" name="Plant">
        <title>Genomic evolution and insights into agronomic trait innovations of Sesamum species.</title>
        <authorList>
            <person name="Miao H."/>
            <person name="Wang L."/>
            <person name="Qu L."/>
            <person name="Liu H."/>
            <person name="Sun Y."/>
            <person name="Le M."/>
            <person name="Wang Q."/>
            <person name="Wei S."/>
            <person name="Zheng Y."/>
            <person name="Lin W."/>
            <person name="Duan Y."/>
            <person name="Cao H."/>
            <person name="Xiong S."/>
            <person name="Wang X."/>
            <person name="Wei L."/>
            <person name="Li C."/>
            <person name="Ma Q."/>
            <person name="Ju M."/>
            <person name="Zhao R."/>
            <person name="Li G."/>
            <person name="Mu C."/>
            <person name="Tian Q."/>
            <person name="Mei H."/>
            <person name="Zhang T."/>
            <person name="Gao T."/>
            <person name="Zhang H."/>
        </authorList>
    </citation>
    <scope>NUCLEOTIDE SEQUENCE</scope>
    <source>
        <strain evidence="2">G02</strain>
    </source>
</reference>
<protein>
    <recommendedName>
        <fullName evidence="3">Gag-pol polyprotein</fullName>
    </recommendedName>
</protein>
<sequence length="113" mass="12765">MKESESMNEYSDSAEKFVASISALENTKDLTQISLAEILNAFQAQEQRRAMKQESVVEGVLPAKHQQNVRNNKKFFKRNQNPTGELANNKAGVKKGSYSPCRHCNRKGHPPFK</sequence>
<dbReference type="AlphaFoldDB" id="A0AAW2TUP5"/>